<dbReference type="GO" id="GO:0141197">
    <property type="term" value="F:4-hydroxy-3-methylbut-2-enyl-diphosphate synthase activity (flavodoxin)"/>
    <property type="evidence" value="ECO:0007669"/>
    <property type="project" value="UniProtKB-EC"/>
</dbReference>
<proteinExistence type="inferred from homology"/>
<evidence type="ECO:0000256" key="3">
    <source>
        <dbReference type="ARBA" id="ARBA00023002"/>
    </source>
</evidence>
<dbReference type="InterPro" id="IPR004588">
    <property type="entry name" value="IspG_bac-typ"/>
</dbReference>
<keyword evidence="2 7" id="KW-0479">Metal-binding</keyword>
<dbReference type="GO" id="GO:0016114">
    <property type="term" value="P:terpenoid biosynthetic process"/>
    <property type="evidence" value="ECO:0007669"/>
    <property type="project" value="InterPro"/>
</dbReference>
<evidence type="ECO:0000256" key="1">
    <source>
        <dbReference type="ARBA" id="ARBA00022485"/>
    </source>
</evidence>
<feature type="binding site" evidence="7">
    <location>
        <position position="305"/>
    </location>
    <ligand>
        <name>[4Fe-4S] cluster</name>
        <dbReference type="ChEBI" id="CHEBI:49883"/>
    </ligand>
</feature>
<reference evidence="10" key="1">
    <citation type="submission" date="2020-10" db="EMBL/GenBank/DDBJ databases">
        <authorList>
            <person name="Kadnikov V."/>
            <person name="Beletsky A.V."/>
            <person name="Mardanov A.V."/>
            <person name="Karnachuk O.V."/>
            <person name="Ravin N.V."/>
        </authorList>
    </citation>
    <scope>NUCLEOTIDE SEQUENCE</scope>
    <source>
        <strain evidence="10">Bu02</strain>
    </source>
</reference>
<dbReference type="EC" id="1.17.7.3" evidence="7"/>
<comment type="similarity">
    <text evidence="7">Belongs to the IspG family.</text>
</comment>
<keyword evidence="6 7" id="KW-0414">Isoprene biosynthesis</keyword>
<dbReference type="SUPFAM" id="SSF56014">
    <property type="entry name" value="Nitrite and sulphite reductase 4Fe-4S domain-like"/>
    <property type="match status" value="1"/>
</dbReference>
<comment type="pathway">
    <text evidence="7">Isoprenoid biosynthesis; isopentenyl diphosphate biosynthesis via DXP pathway; isopentenyl diphosphate from 1-deoxy-D-xylulose 5-phosphate: step 5/6.</text>
</comment>
<feature type="binding site" evidence="7">
    <location>
        <position position="270"/>
    </location>
    <ligand>
        <name>[4Fe-4S] cluster</name>
        <dbReference type="ChEBI" id="CHEBI:49883"/>
    </ligand>
</feature>
<dbReference type="Gene3D" id="3.30.413.10">
    <property type="entry name" value="Sulfite Reductase Hemoprotein, domain 1"/>
    <property type="match status" value="1"/>
</dbReference>
<dbReference type="PIRSF" id="PIRSF004640">
    <property type="entry name" value="IspG"/>
    <property type="match status" value="1"/>
</dbReference>
<name>A0AAT9LC18_9FIRM</name>
<comment type="catalytic activity">
    <reaction evidence="7">
        <text>(2E)-4-hydroxy-3-methylbut-2-enyl diphosphate + oxidized [flavodoxin] + H2O + 2 H(+) = 2-C-methyl-D-erythritol 2,4-cyclic diphosphate + reduced [flavodoxin]</text>
        <dbReference type="Rhea" id="RHEA:43604"/>
        <dbReference type="Rhea" id="RHEA-COMP:10622"/>
        <dbReference type="Rhea" id="RHEA-COMP:10623"/>
        <dbReference type="ChEBI" id="CHEBI:15377"/>
        <dbReference type="ChEBI" id="CHEBI:15378"/>
        <dbReference type="ChEBI" id="CHEBI:57618"/>
        <dbReference type="ChEBI" id="CHEBI:58210"/>
        <dbReference type="ChEBI" id="CHEBI:58483"/>
        <dbReference type="ChEBI" id="CHEBI:128753"/>
        <dbReference type="EC" id="1.17.7.3"/>
    </reaction>
</comment>
<feature type="binding site" evidence="7">
    <location>
        <position position="273"/>
    </location>
    <ligand>
        <name>[4Fe-4S] cluster</name>
        <dbReference type="ChEBI" id="CHEBI:49883"/>
    </ligand>
</feature>
<dbReference type="GO" id="GO:0046429">
    <property type="term" value="F:4-hydroxy-3-methylbut-2-en-1-yl diphosphate synthase activity (ferredoxin)"/>
    <property type="evidence" value="ECO:0007669"/>
    <property type="project" value="UniProtKB-UniRule"/>
</dbReference>
<evidence type="ECO:0000256" key="2">
    <source>
        <dbReference type="ARBA" id="ARBA00022723"/>
    </source>
</evidence>
<dbReference type="PANTHER" id="PTHR30454:SF0">
    <property type="entry name" value="4-HYDROXY-3-METHYLBUT-2-EN-1-YL DIPHOSPHATE SYNTHASE (FERREDOXIN), CHLOROPLASTIC"/>
    <property type="match status" value="1"/>
</dbReference>
<dbReference type="FunFam" id="3.20.20.20:FF:000001">
    <property type="entry name" value="4-hydroxy-3-methylbut-2-en-1-yl diphosphate synthase (flavodoxin)"/>
    <property type="match status" value="1"/>
</dbReference>
<evidence type="ECO:0000259" key="9">
    <source>
        <dbReference type="Pfam" id="PF26540"/>
    </source>
</evidence>
<keyword evidence="1 7" id="KW-0004">4Fe-4S</keyword>
<dbReference type="InterPro" id="IPR016425">
    <property type="entry name" value="IspG_bac"/>
</dbReference>
<dbReference type="Pfam" id="PF26540">
    <property type="entry name" value="GcpE_C"/>
    <property type="match status" value="1"/>
</dbReference>
<dbReference type="GO" id="GO:0019288">
    <property type="term" value="P:isopentenyl diphosphate biosynthetic process, methylerythritol 4-phosphate pathway"/>
    <property type="evidence" value="ECO:0007669"/>
    <property type="project" value="UniProtKB-UniRule"/>
</dbReference>
<comment type="cofactor">
    <cofactor evidence="7">
        <name>[4Fe-4S] cluster</name>
        <dbReference type="ChEBI" id="CHEBI:49883"/>
    </cofactor>
    <text evidence="7">Binds 1 [4Fe-4S] cluster.</text>
</comment>
<dbReference type="AlphaFoldDB" id="A0AAT9LC18"/>
<sequence>MKSDCLFHRRKTTPVQCGNVVIGGDAPISIQTMTKCDTKDVPAVVREIREAVSLGAEIVRVSVSDVEAARAIKSIKQEVSCPVVADIHFDYRLALAAIENGADKIRVNPGNIGGKDRLLQVAEAARARGVAIRIGVNSGSLERDILEKFGAPTPEAMVESAKRHLEYLESHGVDGIVLSLKSSSVKDTIRSYVLMARETLWPFHIGVTEAGPGLKGTVKSTSGIGALLAMGIGDTIRVSLTGPSRDEVVVGKEILQALEIRRFGPDIISCPTCGRTQVDLIPIAKKVAEEVKDLEVPLKIAVMGCPVNGPGEAREADVGVACGREGGVLFSHGKVIGRVSSENMVTALLDLVREEAEKFRREQIGSSDRKTQCGKP</sequence>
<evidence type="ECO:0000259" key="8">
    <source>
        <dbReference type="Pfam" id="PF04551"/>
    </source>
</evidence>
<dbReference type="GO" id="GO:0005506">
    <property type="term" value="F:iron ion binding"/>
    <property type="evidence" value="ECO:0007669"/>
    <property type="project" value="InterPro"/>
</dbReference>
<gene>
    <name evidence="7 10" type="primary">ispG</name>
    <name evidence="10" type="synonym">gcpE</name>
    <name evidence="10" type="ORF">IMF26_00540</name>
</gene>
<evidence type="ECO:0000256" key="7">
    <source>
        <dbReference type="HAMAP-Rule" id="MF_00159"/>
    </source>
</evidence>
<dbReference type="HAMAP" id="MF_00159">
    <property type="entry name" value="IspG"/>
    <property type="match status" value="1"/>
</dbReference>
<dbReference type="Pfam" id="PF04551">
    <property type="entry name" value="GcpE"/>
    <property type="match status" value="1"/>
</dbReference>
<keyword evidence="4 7" id="KW-0408">Iron</keyword>
<evidence type="ECO:0000256" key="5">
    <source>
        <dbReference type="ARBA" id="ARBA00023014"/>
    </source>
</evidence>
<protein>
    <recommendedName>
        <fullName evidence="7">4-hydroxy-3-methylbut-2-en-1-yl diphosphate synthase (flavodoxin)</fullName>
        <ecNumber evidence="7">1.17.7.3</ecNumber>
    </recommendedName>
    <alternativeName>
        <fullName evidence="7">1-hydroxy-2-methyl-2-(E)-butenyl 4-diphosphate synthase</fullName>
    </alternativeName>
</protein>
<dbReference type="KEGG" id="fcz:IMF26_00540"/>
<comment type="function">
    <text evidence="7">Converts 2C-methyl-D-erythritol 2,4-cyclodiphosphate (ME-2,4cPP) into 1-hydroxy-2-methyl-2-(E)-butenyl 4-diphosphate.</text>
</comment>
<evidence type="ECO:0000256" key="4">
    <source>
        <dbReference type="ARBA" id="ARBA00023004"/>
    </source>
</evidence>
<evidence type="ECO:0000256" key="6">
    <source>
        <dbReference type="ARBA" id="ARBA00023229"/>
    </source>
</evidence>
<keyword evidence="3 7" id="KW-0560">Oxidoreductase</keyword>
<dbReference type="NCBIfam" id="TIGR00612">
    <property type="entry name" value="ispG_gcpE"/>
    <property type="match status" value="1"/>
</dbReference>
<dbReference type="SUPFAM" id="SSF51717">
    <property type="entry name" value="Dihydropteroate synthetase-like"/>
    <property type="match status" value="1"/>
</dbReference>
<dbReference type="InterPro" id="IPR045854">
    <property type="entry name" value="NO2/SO3_Rdtase_4Fe4S_sf"/>
</dbReference>
<reference evidence="10" key="2">
    <citation type="journal article" date="2023" name="Biology">
        <title>Prokaryotic Life Associated with Coal-Fire Gas Vents Revealed by Metagenomics.</title>
        <authorList>
            <person name="Kadnikov V.V."/>
            <person name="Mardanov A.V."/>
            <person name="Beletsky A.V."/>
            <person name="Karnachuk O.V."/>
            <person name="Ravin N.V."/>
        </authorList>
    </citation>
    <scope>NUCLEOTIDE SEQUENCE</scope>
    <source>
        <strain evidence="10">Bu02</strain>
    </source>
</reference>
<feature type="domain" description="IspG C-terminal" evidence="9">
    <location>
        <begin position="267"/>
        <end position="353"/>
    </location>
</feature>
<dbReference type="Gene3D" id="3.20.20.20">
    <property type="entry name" value="Dihydropteroate synthase-like"/>
    <property type="match status" value="1"/>
</dbReference>
<dbReference type="InterPro" id="IPR011005">
    <property type="entry name" value="Dihydropteroate_synth-like_sf"/>
</dbReference>
<feature type="binding site" evidence="7">
    <location>
        <position position="312"/>
    </location>
    <ligand>
        <name>[4Fe-4S] cluster</name>
        <dbReference type="ChEBI" id="CHEBI:49883"/>
    </ligand>
</feature>
<dbReference type="EMBL" id="CP062796">
    <property type="protein sequence ID" value="QUL98620.1"/>
    <property type="molecule type" value="Genomic_DNA"/>
</dbReference>
<dbReference type="NCBIfam" id="NF001540">
    <property type="entry name" value="PRK00366.1"/>
    <property type="match status" value="1"/>
</dbReference>
<dbReference type="GO" id="GO:0051539">
    <property type="term" value="F:4 iron, 4 sulfur cluster binding"/>
    <property type="evidence" value="ECO:0007669"/>
    <property type="project" value="UniProtKB-UniRule"/>
</dbReference>
<dbReference type="InterPro" id="IPR058578">
    <property type="entry name" value="IspG_TIM"/>
</dbReference>
<dbReference type="PANTHER" id="PTHR30454">
    <property type="entry name" value="4-HYDROXY-3-METHYLBUT-2-EN-1-YL DIPHOSPHATE SYNTHASE"/>
    <property type="match status" value="1"/>
</dbReference>
<dbReference type="InterPro" id="IPR058579">
    <property type="entry name" value="IspG_C"/>
</dbReference>
<feature type="domain" description="IspG TIM-barrel" evidence="8">
    <location>
        <begin position="12"/>
        <end position="251"/>
    </location>
</feature>
<keyword evidence="5 7" id="KW-0411">Iron-sulfur</keyword>
<organism evidence="10">
    <name type="scientific">Candidatus Fermentithermobacillus carboniphilus</name>
    <dbReference type="NCBI Taxonomy" id="3085328"/>
    <lineage>
        <taxon>Bacteria</taxon>
        <taxon>Bacillati</taxon>
        <taxon>Bacillota</taxon>
        <taxon>Candidatus Fermentithermobacillia</taxon>
        <taxon>Candidatus Fermentithermobacillales</taxon>
        <taxon>Candidatus Fermentithermobacillaceae</taxon>
        <taxon>Candidatus Fermentithermobacillus</taxon>
    </lineage>
</organism>
<evidence type="ECO:0000313" key="10">
    <source>
        <dbReference type="EMBL" id="QUL98620.1"/>
    </source>
</evidence>
<accession>A0AAT9LC18</accession>